<accession>A0AAQ3KNZ2</accession>
<gene>
    <name evidence="1" type="ORF">Cni_G21160</name>
</gene>
<organism evidence="1 2">
    <name type="scientific">Canna indica</name>
    <name type="common">Indian-shot</name>
    <dbReference type="NCBI Taxonomy" id="4628"/>
    <lineage>
        <taxon>Eukaryota</taxon>
        <taxon>Viridiplantae</taxon>
        <taxon>Streptophyta</taxon>
        <taxon>Embryophyta</taxon>
        <taxon>Tracheophyta</taxon>
        <taxon>Spermatophyta</taxon>
        <taxon>Magnoliopsida</taxon>
        <taxon>Liliopsida</taxon>
        <taxon>Zingiberales</taxon>
        <taxon>Cannaceae</taxon>
        <taxon>Canna</taxon>
    </lineage>
</organism>
<evidence type="ECO:0000313" key="1">
    <source>
        <dbReference type="EMBL" id="WOL12393.1"/>
    </source>
</evidence>
<dbReference type="EMBL" id="CP136895">
    <property type="protein sequence ID" value="WOL12393.1"/>
    <property type="molecule type" value="Genomic_DNA"/>
</dbReference>
<dbReference type="AlphaFoldDB" id="A0AAQ3KNZ2"/>
<reference evidence="1 2" key="1">
    <citation type="submission" date="2023-10" db="EMBL/GenBank/DDBJ databases">
        <title>Chromosome-scale genome assembly provides insights into flower coloration mechanisms of Canna indica.</title>
        <authorList>
            <person name="Li C."/>
        </authorList>
    </citation>
    <scope>NUCLEOTIDE SEQUENCE [LARGE SCALE GENOMIC DNA]</scope>
    <source>
        <tissue evidence="1">Flower</tissue>
    </source>
</reference>
<sequence length="97" mass="10831">MAAERVRKERRTTTTVQYEARFLVAPIGGGDGDERRATAERFRVSTGFSERYMRGGDRIAFCKWGLNFVSCVWIHLVQGSSKSSLSSSPTGLADRQI</sequence>
<evidence type="ECO:0000313" key="2">
    <source>
        <dbReference type="Proteomes" id="UP001327560"/>
    </source>
</evidence>
<dbReference type="Proteomes" id="UP001327560">
    <property type="component" value="Chromosome 6"/>
</dbReference>
<proteinExistence type="predicted"/>
<keyword evidence="2" id="KW-1185">Reference proteome</keyword>
<name>A0AAQ3KNZ2_9LILI</name>
<protein>
    <submittedName>
        <fullName evidence="1">Uncharacterized protein</fullName>
    </submittedName>
</protein>